<evidence type="ECO:0000256" key="1">
    <source>
        <dbReference type="ARBA" id="ARBA00006754"/>
    </source>
</evidence>
<organism evidence="5 6">
    <name type="scientific">Mediterraneibacter hominis</name>
    <dbReference type="NCBI Taxonomy" id="2763054"/>
    <lineage>
        <taxon>Bacteria</taxon>
        <taxon>Bacillati</taxon>
        <taxon>Bacillota</taxon>
        <taxon>Clostridia</taxon>
        <taxon>Lachnospirales</taxon>
        <taxon>Lachnospiraceae</taxon>
        <taxon>Mediterraneibacter</taxon>
    </lineage>
</organism>
<protein>
    <submittedName>
        <fullName evidence="5">Helix-turn-helix domain-containing protein</fullName>
    </submittedName>
</protein>
<dbReference type="RefSeq" id="WP_186875965.1">
    <property type="nucleotide sequence ID" value="NZ_JACOPF010000002.1"/>
</dbReference>
<reference evidence="5" key="1">
    <citation type="submission" date="2020-08" db="EMBL/GenBank/DDBJ databases">
        <title>Genome public.</title>
        <authorList>
            <person name="Liu C."/>
            <person name="Sun Q."/>
        </authorList>
    </citation>
    <scope>NUCLEOTIDE SEQUENCE</scope>
    <source>
        <strain evidence="5">NSJ-55</strain>
    </source>
</reference>
<dbReference type="Pfam" id="PF17853">
    <property type="entry name" value="GGDEF_2"/>
    <property type="match status" value="1"/>
</dbReference>
<feature type="domain" description="CdaR GGDEF-like" evidence="4">
    <location>
        <begin position="147"/>
        <end position="262"/>
    </location>
</feature>
<dbReference type="AlphaFoldDB" id="A0A923LII1"/>
<evidence type="ECO:0000313" key="6">
    <source>
        <dbReference type="Proteomes" id="UP000652477"/>
    </source>
</evidence>
<feature type="domain" description="Putative sugar diacid recognition" evidence="2">
    <location>
        <begin position="9"/>
        <end position="132"/>
    </location>
</feature>
<gene>
    <name evidence="5" type="ORF">H8S37_10220</name>
</gene>
<evidence type="ECO:0000259" key="4">
    <source>
        <dbReference type="Pfam" id="PF17853"/>
    </source>
</evidence>
<accession>A0A923LII1</accession>
<dbReference type="Gene3D" id="1.10.10.2840">
    <property type="entry name" value="PucR C-terminal helix-turn-helix domain"/>
    <property type="match status" value="1"/>
</dbReference>
<dbReference type="Pfam" id="PF13556">
    <property type="entry name" value="HTH_30"/>
    <property type="match status" value="1"/>
</dbReference>
<comment type="caution">
    <text evidence="5">The sequence shown here is derived from an EMBL/GenBank/DDBJ whole genome shotgun (WGS) entry which is preliminary data.</text>
</comment>
<feature type="domain" description="PucR C-terminal helix-turn-helix" evidence="3">
    <location>
        <begin position="312"/>
        <end position="367"/>
    </location>
</feature>
<dbReference type="InterPro" id="IPR025736">
    <property type="entry name" value="PucR_C-HTH_dom"/>
</dbReference>
<dbReference type="EMBL" id="JACOPF010000002">
    <property type="protein sequence ID" value="MBC5689291.1"/>
    <property type="molecule type" value="Genomic_DNA"/>
</dbReference>
<evidence type="ECO:0000259" key="2">
    <source>
        <dbReference type="Pfam" id="PF05651"/>
    </source>
</evidence>
<keyword evidence="6" id="KW-1185">Reference proteome</keyword>
<sequence>MIIPKIQMQRIAEEVGATIKNDVNIMDRTGCIIASTDSQRIGSLHVGAVNLMESRLPELIIEKDDQGMKKGINLPLVIKDEIIGVVGITGDVDDVRTLGVVIKKMTEILILDWYKNNQKLAVEELERSFLIELLFGDDSEKNELESEMLHINVNEPKIISVLQICMEEDYSKEQEQQNLESILARIKREIHSTLHPLVVRLGMKIIIVHNAKEEELVSGILDTVTSKLRVLYKCRLFCGIGGVSTDKTGLRKSYQEANMACHMAKIEKQEKARIYTKTDISMLLINIPTPKREAFLNEIFKKCSMNQKSEILQCMKSYVKNNGSISKISEELFIHKNTLQYRLSKMKLLTGYDPRILEEAVPLIIALYFDGFHE</sequence>
<dbReference type="PANTHER" id="PTHR33744">
    <property type="entry name" value="CARBOHYDRATE DIACID REGULATOR"/>
    <property type="match status" value="1"/>
</dbReference>
<dbReference type="InterPro" id="IPR051448">
    <property type="entry name" value="CdaR-like_regulators"/>
</dbReference>
<name>A0A923LII1_9FIRM</name>
<dbReference type="InterPro" id="IPR041522">
    <property type="entry name" value="CdaR_GGDEF"/>
</dbReference>
<dbReference type="Pfam" id="PF05651">
    <property type="entry name" value="Diacid_rec"/>
    <property type="match status" value="1"/>
</dbReference>
<dbReference type="Proteomes" id="UP000652477">
    <property type="component" value="Unassembled WGS sequence"/>
</dbReference>
<proteinExistence type="inferred from homology"/>
<dbReference type="InterPro" id="IPR042070">
    <property type="entry name" value="PucR_C-HTH_sf"/>
</dbReference>
<dbReference type="PANTHER" id="PTHR33744:SF15">
    <property type="entry name" value="CARBOHYDRATE DIACID REGULATOR"/>
    <property type="match status" value="1"/>
</dbReference>
<evidence type="ECO:0000313" key="5">
    <source>
        <dbReference type="EMBL" id="MBC5689291.1"/>
    </source>
</evidence>
<comment type="similarity">
    <text evidence="1">Belongs to the CdaR family.</text>
</comment>
<evidence type="ECO:0000259" key="3">
    <source>
        <dbReference type="Pfam" id="PF13556"/>
    </source>
</evidence>
<dbReference type="InterPro" id="IPR008599">
    <property type="entry name" value="Diacid_rec"/>
</dbReference>